<reference evidence="1 2" key="1">
    <citation type="submission" date="2018-06" db="EMBL/GenBank/DDBJ databases">
        <title>Towards the identification of Burkholderia cepacia strain which caused fatal septicemia.</title>
        <authorList>
            <person name="Bui L.A.T."/>
            <person name="Zakharova I.B."/>
            <person name="Shpak I.M."/>
            <person name="Teteryatnikova N."/>
            <person name="Ustinov D.V."/>
            <person name="Kuzyutina Y.A."/>
            <person name="Nguyen H.N."/>
            <person name="Antonov A.S."/>
            <person name="Avdyusheva E.F."/>
            <person name="Victorov D.V."/>
        </authorList>
    </citation>
    <scope>NUCLEOTIDE SEQUENCE [LARGE SCALE GENOMIC DNA]</scope>
    <source>
        <strain evidence="1 2">PT02</strain>
    </source>
</reference>
<organism evidence="1 2">
    <name type="scientific">Burkholderia cepacia</name>
    <name type="common">Pseudomonas cepacia</name>
    <dbReference type="NCBI Taxonomy" id="292"/>
    <lineage>
        <taxon>Bacteria</taxon>
        <taxon>Pseudomonadati</taxon>
        <taxon>Pseudomonadota</taxon>
        <taxon>Betaproteobacteria</taxon>
        <taxon>Burkholderiales</taxon>
        <taxon>Burkholderiaceae</taxon>
        <taxon>Burkholderia</taxon>
        <taxon>Burkholderia cepacia complex</taxon>
    </lineage>
</organism>
<accession>A0AAQ0FBD8</accession>
<evidence type="ECO:0000313" key="1">
    <source>
        <dbReference type="EMBL" id="RAQ05972.1"/>
    </source>
</evidence>
<comment type="caution">
    <text evidence="1">The sequence shown here is derived from an EMBL/GenBank/DDBJ whole genome shotgun (WGS) entry which is preliminary data.</text>
</comment>
<proteinExistence type="predicted"/>
<gene>
    <name evidence="1" type="ORF">DPR02_22640</name>
</gene>
<dbReference type="AlphaFoldDB" id="A0AAQ0FBD8"/>
<evidence type="ECO:0000313" key="2">
    <source>
        <dbReference type="Proteomes" id="UP000248899"/>
    </source>
</evidence>
<sequence>MHGLELLHDFHTQHGEVAPDTILMFDDETQRVCILANQSVKIVHRFAKQVFDTIDFLIDFRHAIQQRIHLLVEFVHFPGSPCAHAEVQQANSEIGCLEIWIERFHSRAQRELRRQLLLERIGRQR</sequence>
<dbReference type="Proteomes" id="UP000248899">
    <property type="component" value="Unassembled WGS sequence"/>
</dbReference>
<protein>
    <submittedName>
        <fullName evidence="1">Uncharacterized protein</fullName>
    </submittedName>
</protein>
<name>A0AAQ0FBD8_BURCE</name>
<dbReference type="EMBL" id="QLUZ01000014">
    <property type="protein sequence ID" value="RAQ05972.1"/>
    <property type="molecule type" value="Genomic_DNA"/>
</dbReference>